<dbReference type="Pfam" id="PF04120">
    <property type="entry name" value="Iron_permease"/>
    <property type="match status" value="1"/>
</dbReference>
<keyword evidence="1" id="KW-0812">Transmembrane</keyword>
<protein>
    <recommendedName>
        <fullName evidence="4">Low affinity iron permease family protein</fullName>
    </recommendedName>
</protein>
<dbReference type="STRING" id="1411621.AUC43_18710"/>
<accession>A0A0U3SLA3</accession>
<dbReference type="RefSeq" id="WP_068197330.1">
    <property type="nucleotide sequence ID" value="NZ_CP013909.1"/>
</dbReference>
<proteinExistence type="predicted"/>
<dbReference type="KEGG" id="hyg:AUC43_18710"/>
<evidence type="ECO:0000313" key="3">
    <source>
        <dbReference type="Proteomes" id="UP000059542"/>
    </source>
</evidence>
<dbReference type="Proteomes" id="UP000059542">
    <property type="component" value="Chromosome"/>
</dbReference>
<dbReference type="AlphaFoldDB" id="A0A0U3SLA3"/>
<evidence type="ECO:0008006" key="4">
    <source>
        <dbReference type="Google" id="ProtNLM"/>
    </source>
</evidence>
<gene>
    <name evidence="2" type="ORF">AUC43_18710</name>
</gene>
<keyword evidence="1" id="KW-0472">Membrane</keyword>
<reference evidence="2 3" key="1">
    <citation type="submission" date="2015-12" db="EMBL/GenBank/DDBJ databases">
        <authorList>
            <person name="Shamseldin A."/>
            <person name="Moawad H."/>
            <person name="Abd El-Rahim W.M."/>
            <person name="Sadowsky M.J."/>
        </authorList>
    </citation>
    <scope>NUCLEOTIDE SEQUENCE [LARGE SCALE GENOMIC DNA]</scope>
    <source>
        <strain evidence="2 3">DG5B</strain>
    </source>
</reference>
<dbReference type="OrthoDB" id="119761at2"/>
<dbReference type="EMBL" id="CP013909">
    <property type="protein sequence ID" value="ALW86932.1"/>
    <property type="molecule type" value="Genomic_DNA"/>
</dbReference>
<name>A0A0U3SLA3_9BACT</name>
<feature type="transmembrane region" description="Helical" evidence="1">
    <location>
        <begin position="12"/>
        <end position="41"/>
    </location>
</feature>
<dbReference type="InterPro" id="IPR007251">
    <property type="entry name" value="Iron_permease_Fet4"/>
</dbReference>
<keyword evidence="3" id="KW-1185">Reference proteome</keyword>
<sequence>MNSNANPSSGSFFGRLAGSITAFSGSTMAFMIAAGIVIVWAATGPIFHYSETWQLVINTGTTIITFLMVFLIQRAQNKDSLVLHLKLNELIAATKGASNRLINAQDFTEEEIQTLHDFYCALAELAKKDNDLGKTHSVEEAEDNHNQKVTAHLG</sequence>
<keyword evidence="1" id="KW-1133">Transmembrane helix</keyword>
<evidence type="ECO:0000313" key="2">
    <source>
        <dbReference type="EMBL" id="ALW86932.1"/>
    </source>
</evidence>
<evidence type="ECO:0000256" key="1">
    <source>
        <dbReference type="SAM" id="Phobius"/>
    </source>
</evidence>
<feature type="transmembrane region" description="Helical" evidence="1">
    <location>
        <begin position="53"/>
        <end position="72"/>
    </location>
</feature>
<dbReference type="GO" id="GO:0055085">
    <property type="term" value="P:transmembrane transport"/>
    <property type="evidence" value="ECO:0007669"/>
    <property type="project" value="InterPro"/>
</dbReference>
<organism evidence="2 3">
    <name type="scientific">Hymenobacter sedentarius</name>
    <dbReference type="NCBI Taxonomy" id="1411621"/>
    <lineage>
        <taxon>Bacteria</taxon>
        <taxon>Pseudomonadati</taxon>
        <taxon>Bacteroidota</taxon>
        <taxon>Cytophagia</taxon>
        <taxon>Cytophagales</taxon>
        <taxon>Hymenobacteraceae</taxon>
        <taxon>Hymenobacter</taxon>
    </lineage>
</organism>